<feature type="transmembrane region" description="Helical" evidence="1">
    <location>
        <begin position="90"/>
        <end position="111"/>
    </location>
</feature>
<dbReference type="OrthoDB" id="4546675at2"/>
<keyword evidence="1" id="KW-0472">Membrane</keyword>
<dbReference type="EMBL" id="CP001630">
    <property type="protein sequence ID" value="ACU34747.1"/>
    <property type="molecule type" value="Genomic_DNA"/>
</dbReference>
<dbReference type="STRING" id="446462.Amir_0785"/>
<feature type="transmembrane region" description="Helical" evidence="1">
    <location>
        <begin position="58"/>
        <end position="78"/>
    </location>
</feature>
<feature type="transmembrane region" description="Helical" evidence="1">
    <location>
        <begin position="123"/>
        <end position="140"/>
    </location>
</feature>
<feature type="transmembrane region" description="Helical" evidence="1">
    <location>
        <begin position="171"/>
        <end position="189"/>
    </location>
</feature>
<reference evidence="2 3" key="1">
    <citation type="journal article" date="2009" name="Stand. Genomic Sci.">
        <title>Complete genome sequence of Actinosynnema mirum type strain (101).</title>
        <authorList>
            <person name="Land M."/>
            <person name="Lapidus A."/>
            <person name="Mayilraj S."/>
            <person name="Chen F."/>
            <person name="Copeland A."/>
            <person name="Del Rio T.G."/>
            <person name="Nolan M."/>
            <person name="Lucas S."/>
            <person name="Tice H."/>
            <person name="Cheng J.F."/>
            <person name="Chertkov O."/>
            <person name="Bruce D."/>
            <person name="Goodwin L."/>
            <person name="Pitluck S."/>
            <person name="Rohde M."/>
            <person name="Goker M."/>
            <person name="Pati A."/>
            <person name="Ivanova N."/>
            <person name="Mavromatis K."/>
            <person name="Chen A."/>
            <person name="Palaniappan K."/>
            <person name="Hauser L."/>
            <person name="Chang Y.J."/>
            <person name="Jeffries C.C."/>
            <person name="Brettin T."/>
            <person name="Detter J.C."/>
            <person name="Han C."/>
            <person name="Chain P."/>
            <person name="Tindall B.J."/>
            <person name="Bristow J."/>
            <person name="Eisen J.A."/>
            <person name="Markowitz V."/>
            <person name="Hugenholtz P."/>
            <person name="Kyrpides N.C."/>
            <person name="Klenk H.P."/>
        </authorList>
    </citation>
    <scope>NUCLEOTIDE SEQUENCE [LARGE SCALE GENOMIC DNA]</scope>
    <source>
        <strain evidence="3">ATCC 29888 / DSM 43827 / JCM 3225 / NBRC 14064 / NCIMB 13271 / NRRL B-12336 / IMRU 3971 / 101</strain>
    </source>
</reference>
<keyword evidence="3" id="KW-1185">Reference proteome</keyword>
<feature type="transmembrane region" description="Helical" evidence="1">
    <location>
        <begin position="147"/>
        <end position="165"/>
    </location>
</feature>
<gene>
    <name evidence="2" type="ordered locus">Amir_0785</name>
</gene>
<dbReference type="AlphaFoldDB" id="C6WKZ2"/>
<dbReference type="HOGENOM" id="CLU_1438273_0_0_11"/>
<dbReference type="RefSeq" id="WP_012783409.1">
    <property type="nucleotide sequence ID" value="NC_013093.1"/>
</dbReference>
<proteinExistence type="predicted"/>
<evidence type="ECO:0000256" key="1">
    <source>
        <dbReference type="SAM" id="Phobius"/>
    </source>
</evidence>
<evidence type="ECO:0000313" key="3">
    <source>
        <dbReference type="Proteomes" id="UP000002213"/>
    </source>
</evidence>
<protein>
    <submittedName>
        <fullName evidence="2">Binding-protein-dependent transport systems inner membrane component</fullName>
    </submittedName>
</protein>
<keyword evidence="1" id="KW-0812">Transmembrane</keyword>
<evidence type="ECO:0000313" key="2">
    <source>
        <dbReference type="EMBL" id="ACU34747.1"/>
    </source>
</evidence>
<organism evidence="2 3">
    <name type="scientific">Actinosynnema mirum (strain ATCC 29888 / DSM 43827 / JCM 3225 / NBRC 14064 / NCIMB 13271 / NRRL B-12336 / IMRU 3971 / 101)</name>
    <dbReference type="NCBI Taxonomy" id="446462"/>
    <lineage>
        <taxon>Bacteria</taxon>
        <taxon>Bacillati</taxon>
        <taxon>Actinomycetota</taxon>
        <taxon>Actinomycetes</taxon>
        <taxon>Pseudonocardiales</taxon>
        <taxon>Pseudonocardiaceae</taxon>
        <taxon>Actinosynnema</taxon>
    </lineage>
</organism>
<name>C6WKZ2_ACTMD</name>
<keyword evidence="1" id="KW-1133">Transmembrane helix</keyword>
<sequence length="201" mass="19894">MSTTTIATPAAPTTAPQEVDNRSAYVAFGLAYVLGHGGAALSHGADPVLSLPGWLPTAFLATGLAAGSVLSTVAAVRAKKGLGKPESTTASLLGAIWVTGFAALFLLITALADLTGSADLQSVLWPTGSALVVGLIYLAEGSARRNALHYALGTWLALVAGAAIFLGGSGLFGVLAVAGGGAYLVAAVLERRRLVGAGAPA</sequence>
<dbReference type="eggNOG" id="ENOG5031GZI">
    <property type="taxonomic scope" value="Bacteria"/>
</dbReference>
<accession>C6WKZ2</accession>
<dbReference type="Proteomes" id="UP000002213">
    <property type="component" value="Chromosome"/>
</dbReference>
<dbReference type="KEGG" id="ami:Amir_0785"/>